<dbReference type="InterPro" id="IPR017896">
    <property type="entry name" value="4Fe4S_Fe-S-bd"/>
</dbReference>
<keyword evidence="7" id="KW-1185">Reference proteome</keyword>
<dbReference type="AlphaFoldDB" id="A0A4R3J502"/>
<protein>
    <submittedName>
        <fullName evidence="6">Dissimilatory adenylylsulfate reductase beta subunit</fullName>
    </submittedName>
</protein>
<evidence type="ECO:0000313" key="7">
    <source>
        <dbReference type="Proteomes" id="UP000295304"/>
    </source>
</evidence>
<dbReference type="GO" id="GO:0051539">
    <property type="term" value="F:4 iron, 4 sulfur cluster binding"/>
    <property type="evidence" value="ECO:0007669"/>
    <property type="project" value="UniProtKB-KW"/>
</dbReference>
<accession>A0A4R3J502</accession>
<dbReference type="PANTHER" id="PTHR43687">
    <property type="entry name" value="ADENYLYLSULFATE REDUCTASE, BETA SUBUNIT"/>
    <property type="match status" value="1"/>
</dbReference>
<dbReference type="Pfam" id="PF12838">
    <property type="entry name" value="Fer4_7"/>
    <property type="match status" value="1"/>
</dbReference>
<proteinExistence type="predicted"/>
<dbReference type="PROSITE" id="PS00198">
    <property type="entry name" value="4FE4S_FER_1"/>
    <property type="match status" value="1"/>
</dbReference>
<organism evidence="6 7">
    <name type="scientific">Varunaivibrio sulfuroxidans</name>
    <dbReference type="NCBI Taxonomy" id="1773489"/>
    <lineage>
        <taxon>Bacteria</taxon>
        <taxon>Pseudomonadati</taxon>
        <taxon>Pseudomonadota</taxon>
        <taxon>Alphaproteobacteria</taxon>
        <taxon>Rhodospirillales</taxon>
        <taxon>Magnetovibrionaceae</taxon>
        <taxon>Varunaivibrio</taxon>
    </lineage>
</organism>
<evidence type="ECO:0000259" key="5">
    <source>
        <dbReference type="PROSITE" id="PS51379"/>
    </source>
</evidence>
<dbReference type="SUPFAM" id="SSF54862">
    <property type="entry name" value="4Fe-4S ferredoxins"/>
    <property type="match status" value="1"/>
</dbReference>
<name>A0A4R3J502_9PROT</name>
<feature type="domain" description="4Fe-4S ferredoxin-type" evidence="5">
    <location>
        <begin position="1"/>
        <end position="35"/>
    </location>
</feature>
<gene>
    <name evidence="6" type="ORF">EDD55_1115</name>
</gene>
<keyword evidence="1" id="KW-0004">4Fe-4S</keyword>
<dbReference type="Pfam" id="PF12139">
    <property type="entry name" value="APS-reductase_C"/>
    <property type="match status" value="1"/>
</dbReference>
<keyword evidence="3" id="KW-0408">Iron</keyword>
<dbReference type="InterPro" id="IPR011802">
    <property type="entry name" value="AprB"/>
</dbReference>
<dbReference type="PROSITE" id="PS51379">
    <property type="entry name" value="4FE4S_FER_2"/>
    <property type="match status" value="2"/>
</dbReference>
<dbReference type="NCBIfam" id="TIGR02060">
    <property type="entry name" value="aprB"/>
    <property type="match status" value="1"/>
</dbReference>
<dbReference type="OrthoDB" id="9800445at2"/>
<dbReference type="Proteomes" id="UP000295304">
    <property type="component" value="Unassembled WGS sequence"/>
</dbReference>
<dbReference type="Gene3D" id="3.30.70.20">
    <property type="match status" value="1"/>
</dbReference>
<dbReference type="RefSeq" id="WP_132940007.1">
    <property type="nucleotide sequence ID" value="NZ_CP119676.1"/>
</dbReference>
<dbReference type="InterPro" id="IPR050572">
    <property type="entry name" value="Fe-S_Ferredoxin"/>
</dbReference>
<evidence type="ECO:0000256" key="2">
    <source>
        <dbReference type="ARBA" id="ARBA00022723"/>
    </source>
</evidence>
<dbReference type="InterPro" id="IPR022738">
    <property type="entry name" value="AprB_C"/>
</dbReference>
<dbReference type="InterPro" id="IPR017900">
    <property type="entry name" value="4Fe4S_Fe_S_CS"/>
</dbReference>
<feature type="domain" description="4Fe-4S ferredoxin-type" evidence="5">
    <location>
        <begin position="38"/>
        <end position="67"/>
    </location>
</feature>
<evidence type="ECO:0000256" key="3">
    <source>
        <dbReference type="ARBA" id="ARBA00023004"/>
    </source>
</evidence>
<evidence type="ECO:0000256" key="4">
    <source>
        <dbReference type="ARBA" id="ARBA00023014"/>
    </source>
</evidence>
<dbReference type="GO" id="GO:0046872">
    <property type="term" value="F:metal ion binding"/>
    <property type="evidence" value="ECO:0007669"/>
    <property type="project" value="UniProtKB-KW"/>
</dbReference>
<keyword evidence="4" id="KW-0411">Iron-sulfur</keyword>
<comment type="caution">
    <text evidence="6">The sequence shown here is derived from an EMBL/GenBank/DDBJ whole genome shotgun (WGS) entry which is preliminary data.</text>
</comment>
<evidence type="ECO:0000256" key="1">
    <source>
        <dbReference type="ARBA" id="ARBA00022485"/>
    </source>
</evidence>
<dbReference type="InterPro" id="IPR038465">
    <property type="entry name" value="APS_reduc_Bsu_C_sf"/>
</dbReference>
<evidence type="ECO:0000313" key="6">
    <source>
        <dbReference type="EMBL" id="TCS60304.1"/>
    </source>
</evidence>
<sequence>MPTFVHTEKCDGCKGGEVTACMYICPNDLMKLDTDRMKAFNQEPEQCWECQCCVKACPQQAIEVRAYQDVVPMGGACIPLRTDTAIMWTIKFRDGEVKRFKFPVRTTAVGTIDPYGNKPQAGDLTDNLLFTEAGQTLRNIS</sequence>
<dbReference type="Gene3D" id="6.20.260.10">
    <property type="entry name" value="Adenylylsulphate reductase, beta subunit, C-terminal domain"/>
    <property type="match status" value="1"/>
</dbReference>
<dbReference type="EMBL" id="SLZW01000011">
    <property type="protein sequence ID" value="TCS60304.1"/>
    <property type="molecule type" value="Genomic_DNA"/>
</dbReference>
<dbReference type="PANTHER" id="PTHR43687:SF1">
    <property type="entry name" value="FERREDOXIN III"/>
    <property type="match status" value="1"/>
</dbReference>
<keyword evidence="2" id="KW-0479">Metal-binding</keyword>
<reference evidence="6 7" key="1">
    <citation type="submission" date="2019-03" db="EMBL/GenBank/DDBJ databases">
        <title>Genomic Encyclopedia of Type Strains, Phase IV (KMG-IV): sequencing the most valuable type-strain genomes for metagenomic binning, comparative biology and taxonomic classification.</title>
        <authorList>
            <person name="Goeker M."/>
        </authorList>
    </citation>
    <scope>NUCLEOTIDE SEQUENCE [LARGE SCALE GENOMIC DNA]</scope>
    <source>
        <strain evidence="6 7">DSM 101688</strain>
    </source>
</reference>